<evidence type="ECO:0000256" key="2">
    <source>
        <dbReference type="SAM" id="MobiDB-lite"/>
    </source>
</evidence>
<protein>
    <submittedName>
        <fullName evidence="3">Uncharacterized protein</fullName>
    </submittedName>
</protein>
<keyword evidence="4" id="KW-1185">Reference proteome</keyword>
<accession>A0A8S3USC4</accession>
<dbReference type="AlphaFoldDB" id="A0A8S3USC4"/>
<organism evidence="3 4">
    <name type="scientific">Mytilus edulis</name>
    <name type="common">Blue mussel</name>
    <dbReference type="NCBI Taxonomy" id="6550"/>
    <lineage>
        <taxon>Eukaryota</taxon>
        <taxon>Metazoa</taxon>
        <taxon>Spiralia</taxon>
        <taxon>Lophotrochozoa</taxon>
        <taxon>Mollusca</taxon>
        <taxon>Bivalvia</taxon>
        <taxon>Autobranchia</taxon>
        <taxon>Pteriomorphia</taxon>
        <taxon>Mytilida</taxon>
        <taxon>Mytiloidea</taxon>
        <taxon>Mytilidae</taxon>
        <taxon>Mytilinae</taxon>
        <taxon>Mytilus</taxon>
    </lineage>
</organism>
<dbReference type="Proteomes" id="UP000683360">
    <property type="component" value="Unassembled WGS sequence"/>
</dbReference>
<dbReference type="EMBL" id="CAJPWZ010002876">
    <property type="protein sequence ID" value="CAG2246628.1"/>
    <property type="molecule type" value="Genomic_DNA"/>
</dbReference>
<proteinExistence type="predicted"/>
<feature type="compositionally biased region" description="Basic residues" evidence="2">
    <location>
        <begin position="42"/>
        <end position="51"/>
    </location>
</feature>
<name>A0A8S3USC4_MYTED</name>
<sequence>MPGGNSLPSNKTGQNPKEKKSTNSNTVQTLLSARKDLDKTKARTQPKLPKRTHSELSSESDNSMDTSGLNSLQKDLDEIKTNLQGITKKDDLDILTKDLVRTHDLEIIVTSIVTKLFQRFESTMDKKLNTKLTTVQKEMQEMQNKFEALSIENEELRKQIDQTRDVVIKNKKGLEDSTRMNQEAITSANYNEQYSRKNNIKVMNFPRHEDQNLRSDFIETVRRDLNVHLEERDVVAIHRLPSDKPGPKPMIVRLFNSDVKRKVMVDRKSLNNKVRISDDVTWRNMQLISKMRDMNCFESVWFYNSGVYGRLEDGLQLKFNLFDNIRTRAGKKHINADGLSRIPDDIEACRNYRPDVNLEELPCGGCKFCTRARQQWQTFEEEVDFVVPLTIRRLVDDGSYNTNWTPSYSPVELHEEQMKDSDLKTLKRWIEDKYEPTKAELKLCWSL</sequence>
<feature type="compositionally biased region" description="Polar residues" evidence="2">
    <location>
        <begin position="22"/>
        <end position="31"/>
    </location>
</feature>
<feature type="coiled-coil region" evidence="1">
    <location>
        <begin position="125"/>
        <end position="166"/>
    </location>
</feature>
<evidence type="ECO:0000313" key="3">
    <source>
        <dbReference type="EMBL" id="CAG2246628.1"/>
    </source>
</evidence>
<dbReference type="OrthoDB" id="7477812at2759"/>
<feature type="region of interest" description="Disordered" evidence="2">
    <location>
        <begin position="1"/>
        <end position="70"/>
    </location>
</feature>
<reference evidence="3" key="1">
    <citation type="submission" date="2021-03" db="EMBL/GenBank/DDBJ databases">
        <authorList>
            <person name="Bekaert M."/>
        </authorList>
    </citation>
    <scope>NUCLEOTIDE SEQUENCE</scope>
</reference>
<feature type="compositionally biased region" description="Polar residues" evidence="2">
    <location>
        <begin position="55"/>
        <end position="70"/>
    </location>
</feature>
<comment type="caution">
    <text evidence="3">The sequence shown here is derived from an EMBL/GenBank/DDBJ whole genome shotgun (WGS) entry which is preliminary data.</text>
</comment>
<feature type="compositionally biased region" description="Polar residues" evidence="2">
    <location>
        <begin position="1"/>
        <end position="15"/>
    </location>
</feature>
<keyword evidence="1" id="KW-0175">Coiled coil</keyword>
<gene>
    <name evidence="3" type="ORF">MEDL_58591</name>
</gene>
<evidence type="ECO:0000313" key="4">
    <source>
        <dbReference type="Proteomes" id="UP000683360"/>
    </source>
</evidence>
<evidence type="ECO:0000256" key="1">
    <source>
        <dbReference type="SAM" id="Coils"/>
    </source>
</evidence>